<keyword evidence="2 7" id="KW-0813">Transport</keyword>
<keyword evidence="4 7" id="KW-0812">Transmembrane</keyword>
<dbReference type="InterPro" id="IPR055348">
    <property type="entry name" value="DctQ"/>
</dbReference>
<gene>
    <name evidence="9" type="ORF">KUL25_02855</name>
</gene>
<evidence type="ECO:0000256" key="4">
    <source>
        <dbReference type="ARBA" id="ARBA00022692"/>
    </source>
</evidence>
<comment type="similarity">
    <text evidence="7">Belongs to the TRAP transporter small permease family.</text>
</comment>
<evidence type="ECO:0000256" key="5">
    <source>
        <dbReference type="ARBA" id="ARBA00022989"/>
    </source>
</evidence>
<organism evidence="9">
    <name type="scientific">Gymnodinialimonas phycosphaerae</name>
    <dbReference type="NCBI Taxonomy" id="2841589"/>
    <lineage>
        <taxon>Bacteria</taxon>
        <taxon>Pseudomonadati</taxon>
        <taxon>Pseudomonadota</taxon>
        <taxon>Alphaproteobacteria</taxon>
        <taxon>Rhodobacterales</taxon>
        <taxon>Paracoccaceae</taxon>
        <taxon>Gymnodinialimonas</taxon>
    </lineage>
</organism>
<comment type="caution">
    <text evidence="7">Lacks conserved residue(s) required for the propagation of feature annotation.</text>
</comment>
<comment type="subunit">
    <text evidence="7">The complex comprises the extracytoplasmic solute receptor protein and the two transmembrane proteins.</text>
</comment>
<keyword evidence="7" id="KW-0997">Cell inner membrane</keyword>
<keyword evidence="3" id="KW-1003">Cell membrane</keyword>
<evidence type="ECO:0000259" key="8">
    <source>
        <dbReference type="Pfam" id="PF04290"/>
    </source>
</evidence>
<keyword evidence="5 7" id="KW-1133">Transmembrane helix</keyword>
<protein>
    <recommendedName>
        <fullName evidence="7">TRAP transporter small permease protein</fullName>
    </recommendedName>
</protein>
<keyword evidence="10" id="KW-1185">Reference proteome</keyword>
<dbReference type="AlphaFoldDB" id="A0A975TVS0"/>
<dbReference type="GO" id="GO:0022857">
    <property type="term" value="F:transmembrane transporter activity"/>
    <property type="evidence" value="ECO:0007669"/>
    <property type="project" value="UniProtKB-UniRule"/>
</dbReference>
<keyword evidence="6 7" id="KW-0472">Membrane</keyword>
<feature type="transmembrane region" description="Helical" evidence="7">
    <location>
        <begin position="174"/>
        <end position="197"/>
    </location>
</feature>
<dbReference type="Proteomes" id="UP000693972">
    <property type="component" value="Unassembled WGS sequence"/>
</dbReference>
<evidence type="ECO:0000256" key="2">
    <source>
        <dbReference type="ARBA" id="ARBA00022448"/>
    </source>
</evidence>
<accession>A0A975TVS0</accession>
<evidence type="ECO:0000256" key="1">
    <source>
        <dbReference type="ARBA" id="ARBA00004651"/>
    </source>
</evidence>
<feature type="transmembrane region" description="Helical" evidence="7">
    <location>
        <begin position="242"/>
        <end position="263"/>
    </location>
</feature>
<feature type="transmembrane region" description="Helical" evidence="7">
    <location>
        <begin position="50"/>
        <end position="68"/>
    </location>
</feature>
<evidence type="ECO:0000256" key="6">
    <source>
        <dbReference type="ARBA" id="ARBA00023136"/>
    </source>
</evidence>
<sequence length="302" mass="34814">MLDLILWALTELVMAPVNIVTALLSPASWLDWSNPESLSRFMYYGASVELFFALFFIFGAITVAGFFNRRFLWACVRIQEGFANAIGRTAAWVGLLMVLQQVMIVFLQRIFRVPEISMGPLGIAFTQDLSWWAEELKLYNAIVVTMCVTYTFVQGGHVRVDLVYSAVKFRTKKVLDMFGAMFFMLPVVTLTYMYAWFFMWRHLVVPNPSASGTLERMLMQSRALRWNVETIGFSPNGFNAYFLFKVLIVAYCVLVFLQAWSMFWRSYLEWKEGETSEAKYLDRDYLGDDAEEIEHAIQSGST</sequence>
<dbReference type="EMBL" id="JAIMBW010000001">
    <property type="protein sequence ID" value="MBY4891701.1"/>
    <property type="molecule type" value="Genomic_DNA"/>
</dbReference>
<name>A0A975TVS0_9RHOB</name>
<feature type="domain" description="Tripartite ATP-independent periplasmic transporters DctQ component" evidence="8">
    <location>
        <begin position="125"/>
        <end position="197"/>
    </location>
</feature>
<feature type="transmembrane region" description="Helical" evidence="7">
    <location>
        <begin position="89"/>
        <end position="111"/>
    </location>
</feature>
<dbReference type="GO" id="GO:0005886">
    <property type="term" value="C:plasma membrane"/>
    <property type="evidence" value="ECO:0007669"/>
    <property type="project" value="UniProtKB-SubCell"/>
</dbReference>
<evidence type="ECO:0000313" key="10">
    <source>
        <dbReference type="Proteomes" id="UP000693972"/>
    </source>
</evidence>
<evidence type="ECO:0000256" key="3">
    <source>
        <dbReference type="ARBA" id="ARBA00022475"/>
    </source>
</evidence>
<comment type="subcellular location">
    <subcellularLocation>
        <location evidence="7">Cell inner membrane</location>
        <topology evidence="7">Multi-pass membrane protein</topology>
    </subcellularLocation>
    <subcellularLocation>
        <location evidence="1">Cell membrane</location>
        <topology evidence="1">Multi-pass membrane protein</topology>
    </subcellularLocation>
</comment>
<dbReference type="Pfam" id="PF04290">
    <property type="entry name" value="DctQ"/>
    <property type="match status" value="1"/>
</dbReference>
<evidence type="ECO:0000256" key="7">
    <source>
        <dbReference type="RuleBase" id="RU369079"/>
    </source>
</evidence>
<dbReference type="RefSeq" id="WP_257891550.1">
    <property type="nucleotide sequence ID" value="NZ_JAIMBW010000001.1"/>
</dbReference>
<reference evidence="9 10" key="1">
    <citation type="submission" date="2021-07" db="EMBL/GenBank/DDBJ databases">
        <title>Karlodiniumbacter phycospheric gen. nov., sp. nov., a phycosphere bacterium isolated from karlodinium veneficum.</title>
        <authorList>
            <person name="Peng Y."/>
            <person name="Jiang L."/>
            <person name="Lee J."/>
        </authorList>
    </citation>
    <scope>NUCLEOTIDE SEQUENCE</scope>
    <source>
        <strain evidence="9 10">N5</strain>
    </source>
</reference>
<feature type="transmembrane region" description="Helical" evidence="7">
    <location>
        <begin position="136"/>
        <end position="153"/>
    </location>
</feature>
<comment type="function">
    <text evidence="7">Part of the tripartite ATP-independent periplasmic (TRAP) transport system.</text>
</comment>
<evidence type="ECO:0000313" key="9">
    <source>
        <dbReference type="EMBL" id="QXL88482.1"/>
    </source>
</evidence>
<dbReference type="EMBL" id="CP078073">
    <property type="protein sequence ID" value="QXL88482.1"/>
    <property type="molecule type" value="Genomic_DNA"/>
</dbReference>
<feature type="transmembrane region" description="Helical" evidence="7">
    <location>
        <begin position="12"/>
        <end position="30"/>
    </location>
</feature>
<proteinExistence type="inferred from homology"/>